<proteinExistence type="predicted"/>
<organism evidence="1 2">
    <name type="scientific">Hibiscus sabdariffa</name>
    <name type="common">roselle</name>
    <dbReference type="NCBI Taxonomy" id="183260"/>
    <lineage>
        <taxon>Eukaryota</taxon>
        <taxon>Viridiplantae</taxon>
        <taxon>Streptophyta</taxon>
        <taxon>Embryophyta</taxon>
        <taxon>Tracheophyta</taxon>
        <taxon>Spermatophyta</taxon>
        <taxon>Magnoliopsida</taxon>
        <taxon>eudicotyledons</taxon>
        <taxon>Gunneridae</taxon>
        <taxon>Pentapetalae</taxon>
        <taxon>rosids</taxon>
        <taxon>malvids</taxon>
        <taxon>Malvales</taxon>
        <taxon>Malvaceae</taxon>
        <taxon>Malvoideae</taxon>
        <taxon>Hibiscus</taxon>
    </lineage>
</organism>
<dbReference type="InterPro" id="IPR036397">
    <property type="entry name" value="RNaseH_sf"/>
</dbReference>
<name>A0ABR2RGI5_9ROSI</name>
<evidence type="ECO:0000313" key="2">
    <source>
        <dbReference type="Proteomes" id="UP001396334"/>
    </source>
</evidence>
<reference evidence="1 2" key="1">
    <citation type="journal article" date="2024" name="G3 (Bethesda)">
        <title>Genome assembly of Hibiscus sabdariffa L. provides insights into metabolisms of medicinal natural products.</title>
        <authorList>
            <person name="Kim T."/>
        </authorList>
    </citation>
    <scope>NUCLEOTIDE SEQUENCE [LARGE SCALE GENOMIC DNA]</scope>
    <source>
        <strain evidence="1">TK-2024</strain>
        <tissue evidence="1">Old leaves</tissue>
    </source>
</reference>
<dbReference type="EMBL" id="JBBPBN010000022">
    <property type="protein sequence ID" value="KAK9011944.1"/>
    <property type="molecule type" value="Genomic_DNA"/>
</dbReference>
<evidence type="ECO:0000313" key="1">
    <source>
        <dbReference type="EMBL" id="KAK9011944.1"/>
    </source>
</evidence>
<comment type="caution">
    <text evidence="1">The sequence shown here is derived from an EMBL/GenBank/DDBJ whole genome shotgun (WGS) entry which is preliminary data.</text>
</comment>
<sequence length="109" mass="12169">MFSKFIGVSDVNSAELLAIKEVVAMFKDSVWSNSYHLMLETYSTICEQQLRNPNLVSVAFNDIVDDILNHYSGLIWEIKAVPGAANGIVDRLAKSGISRAMPFVWKTQC</sequence>
<accession>A0ABR2RGI5</accession>
<dbReference type="SUPFAM" id="SSF53098">
    <property type="entry name" value="Ribonuclease H-like"/>
    <property type="match status" value="1"/>
</dbReference>
<keyword evidence="2" id="KW-1185">Reference proteome</keyword>
<dbReference type="Proteomes" id="UP001396334">
    <property type="component" value="Unassembled WGS sequence"/>
</dbReference>
<dbReference type="InterPro" id="IPR012337">
    <property type="entry name" value="RNaseH-like_sf"/>
</dbReference>
<dbReference type="Gene3D" id="3.30.420.10">
    <property type="entry name" value="Ribonuclease H-like superfamily/Ribonuclease H"/>
    <property type="match status" value="1"/>
</dbReference>
<gene>
    <name evidence="1" type="ORF">V6N11_040015</name>
</gene>
<protein>
    <submittedName>
        <fullName evidence="1">Uncharacterized protein</fullName>
    </submittedName>
</protein>